<keyword evidence="3" id="KW-1185">Reference proteome</keyword>
<accession>A0A377GG45</accession>
<reference evidence="1 3" key="1">
    <citation type="submission" date="2017-01" db="EMBL/GenBank/DDBJ databases">
        <authorList>
            <person name="Varghese N."/>
            <person name="Submissions S."/>
        </authorList>
    </citation>
    <scope>NUCLEOTIDE SEQUENCE [LARGE SCALE GENOMIC DNA]</scope>
    <source>
        <strain evidence="1 3">ATCC 33342</strain>
    </source>
</reference>
<dbReference type="InterPro" id="IPR024078">
    <property type="entry name" value="LmbE-like_dom_sf"/>
</dbReference>
<organism evidence="2 4">
    <name type="scientific">Fluoribacter gormanii</name>
    <dbReference type="NCBI Taxonomy" id="464"/>
    <lineage>
        <taxon>Bacteria</taxon>
        <taxon>Pseudomonadati</taxon>
        <taxon>Pseudomonadota</taxon>
        <taxon>Gammaproteobacteria</taxon>
        <taxon>Legionellales</taxon>
        <taxon>Legionellaceae</taxon>
        <taxon>Fluoribacter</taxon>
    </lineage>
</organism>
<evidence type="ECO:0000313" key="2">
    <source>
        <dbReference type="EMBL" id="STO23741.1"/>
    </source>
</evidence>
<sequence>MKALIVAHPDDEIIWFPAKYFDLIVIAFLARHDRPHAAQFRRFALNEHPLNDRLLLLEIDESGYWKDKKRQEQFIDAKTSLYHSLLELKSKYSFTEIFTHNSVGEYGHDDHILVHDLVKEIFSKTKIYCPIISDNNHNNTNILSINNDIDFYNKAKDIYIKNKAWTWKIDYVPPKELKFYLSEN</sequence>
<dbReference type="STRING" id="464.Lgor_1601"/>
<evidence type="ECO:0000313" key="1">
    <source>
        <dbReference type="EMBL" id="SIR60019.1"/>
    </source>
</evidence>
<dbReference type="AlphaFoldDB" id="A0A377GG45"/>
<evidence type="ECO:0008006" key="5">
    <source>
        <dbReference type="Google" id="ProtNLM"/>
    </source>
</evidence>
<dbReference type="SUPFAM" id="SSF102588">
    <property type="entry name" value="LmbE-like"/>
    <property type="match status" value="1"/>
</dbReference>
<dbReference type="Proteomes" id="UP000186808">
    <property type="component" value="Unassembled WGS sequence"/>
</dbReference>
<dbReference type="RefSeq" id="WP_058468100.1">
    <property type="nucleotide sequence ID" value="NZ_CAAAIX010000009.1"/>
</dbReference>
<name>A0A377GG45_9GAMM</name>
<gene>
    <name evidence="2" type="ORF">NCTC11401_00541</name>
    <name evidence="1" type="ORF">SAMN05421777_11693</name>
</gene>
<protein>
    <recommendedName>
        <fullName evidence="5">1D-myo-inositol 2-acetamido-2-deoxy-alpha-D-glucopyranoside deacetylase</fullName>
    </recommendedName>
</protein>
<dbReference type="EMBL" id="UGGV01000001">
    <property type="protein sequence ID" value="STO23741.1"/>
    <property type="molecule type" value="Genomic_DNA"/>
</dbReference>
<reference evidence="2 4" key="2">
    <citation type="submission" date="2018-06" db="EMBL/GenBank/DDBJ databases">
        <authorList>
            <consortium name="Pathogen Informatics"/>
            <person name="Doyle S."/>
        </authorList>
    </citation>
    <scope>NUCLEOTIDE SEQUENCE [LARGE SCALE GENOMIC DNA]</scope>
    <source>
        <strain evidence="2 4">NCTC11401</strain>
    </source>
</reference>
<proteinExistence type="predicted"/>
<evidence type="ECO:0000313" key="3">
    <source>
        <dbReference type="Proteomes" id="UP000186808"/>
    </source>
</evidence>
<dbReference type="EMBL" id="FTNL01000016">
    <property type="protein sequence ID" value="SIR60019.1"/>
    <property type="molecule type" value="Genomic_DNA"/>
</dbReference>
<dbReference type="OrthoDB" id="9790023at2"/>
<dbReference type="Gene3D" id="3.40.50.10320">
    <property type="entry name" value="LmbE-like"/>
    <property type="match status" value="1"/>
</dbReference>
<evidence type="ECO:0000313" key="4">
    <source>
        <dbReference type="Proteomes" id="UP000254374"/>
    </source>
</evidence>
<dbReference type="Proteomes" id="UP000254374">
    <property type="component" value="Unassembled WGS sequence"/>
</dbReference>